<dbReference type="PANTHER" id="PTHR43364:SF17">
    <property type="entry name" value="ALDO KETO REDUCTASE"/>
    <property type="match status" value="1"/>
</dbReference>
<dbReference type="InterPro" id="IPR036812">
    <property type="entry name" value="NAD(P)_OxRdtase_dom_sf"/>
</dbReference>
<proteinExistence type="predicted"/>
<dbReference type="InterPro" id="IPR050523">
    <property type="entry name" value="AKR_Detox_Biosynth"/>
</dbReference>
<dbReference type="InterPro" id="IPR023210">
    <property type="entry name" value="NADP_OxRdtase_dom"/>
</dbReference>
<evidence type="ECO:0000313" key="2">
    <source>
        <dbReference type="EMBL" id="MCA6062609.1"/>
    </source>
</evidence>
<feature type="domain" description="NADP-dependent oxidoreductase" evidence="1">
    <location>
        <begin position="16"/>
        <end position="335"/>
    </location>
</feature>
<dbReference type="Gene3D" id="3.20.20.100">
    <property type="entry name" value="NADP-dependent oxidoreductase domain"/>
    <property type="match status" value="1"/>
</dbReference>
<dbReference type="NCBIfam" id="NF007912">
    <property type="entry name" value="PRK10625.1"/>
    <property type="match status" value="1"/>
</dbReference>
<accession>A0ABS7ZLK9</accession>
<protein>
    <submittedName>
        <fullName evidence="2">NADP(H)-dependent aldo-keto reductase</fullName>
    </submittedName>
</protein>
<dbReference type="RefSeq" id="WP_225671790.1">
    <property type="nucleotide sequence ID" value="NZ_JAEDAH010000013.1"/>
</dbReference>
<keyword evidence="3" id="KW-1185">Reference proteome</keyword>
<organism evidence="2 3">
    <name type="scientific">Thalassolituus marinus</name>
    <dbReference type="NCBI Taxonomy" id="671053"/>
    <lineage>
        <taxon>Bacteria</taxon>
        <taxon>Pseudomonadati</taxon>
        <taxon>Pseudomonadota</taxon>
        <taxon>Gammaproteobacteria</taxon>
        <taxon>Oceanospirillales</taxon>
        <taxon>Oceanospirillaceae</taxon>
        <taxon>Thalassolituus</taxon>
    </lineage>
</organism>
<evidence type="ECO:0000313" key="3">
    <source>
        <dbReference type="Proteomes" id="UP000714380"/>
    </source>
</evidence>
<name>A0ABS7ZLK9_9GAMM</name>
<dbReference type="Proteomes" id="UP000714380">
    <property type="component" value="Unassembled WGS sequence"/>
</dbReference>
<dbReference type="PANTHER" id="PTHR43364">
    <property type="entry name" value="NADH-SPECIFIC METHYLGLYOXAL REDUCTASE-RELATED"/>
    <property type="match status" value="1"/>
</dbReference>
<evidence type="ECO:0000259" key="1">
    <source>
        <dbReference type="Pfam" id="PF00248"/>
    </source>
</evidence>
<dbReference type="EMBL" id="JAEDAH010000013">
    <property type="protein sequence ID" value="MCA6062609.1"/>
    <property type="molecule type" value="Genomic_DNA"/>
</dbReference>
<dbReference type="CDD" id="cd19094">
    <property type="entry name" value="AKR_Tas-like"/>
    <property type="match status" value="1"/>
</dbReference>
<reference evidence="2 3" key="1">
    <citation type="submission" date="2020-12" db="EMBL/GenBank/DDBJ databases">
        <title>Novel Thalassolituus-related marine hydrocarbonoclastic bacteria mediated algae-derived hydrocarbons mineralization in twilight zone of the northern South China Sea.</title>
        <authorList>
            <person name="Dong C."/>
        </authorList>
    </citation>
    <scope>NUCLEOTIDE SEQUENCE [LARGE SCALE GENOMIC DNA]</scope>
    <source>
        <strain evidence="2 3">IMCC1826</strain>
    </source>
</reference>
<gene>
    <name evidence="2" type="ORF">I9W95_03215</name>
</gene>
<sequence length="344" mass="38429">MEKRRLGNTDLMVTSLCLGTMTWGEQNSEAQAHEQMDYALERGINFFDTAEMYPVPPKGETQGRTEQYIGSWFAERGQRDKVILATKVAGPGDWMTHIRNGPQLTREHIREAVEGSLRRLQTDYIDLYQIHWPARPTNFFGQLGYVHRESDSTPLEETLAALNELITEGKIRHYGLSNETAWGTMKVLQIAERNGWPKPVSIQNPYNLLNRSYEVGLAEVSHQEQVGLLAYSPLAFGVLSGKYLNGQQPQDARITLFERFSRYKGEHADAAVAQYVALAQEAGVSPAQMALAFVTQQPFVTSNIIGATSLAQLQENIDSAALQLDESLLQAIDGIHKVHSNPCP</sequence>
<dbReference type="Pfam" id="PF00248">
    <property type="entry name" value="Aldo_ket_red"/>
    <property type="match status" value="1"/>
</dbReference>
<dbReference type="SUPFAM" id="SSF51430">
    <property type="entry name" value="NAD(P)-linked oxidoreductase"/>
    <property type="match status" value="1"/>
</dbReference>
<comment type="caution">
    <text evidence="2">The sequence shown here is derived from an EMBL/GenBank/DDBJ whole genome shotgun (WGS) entry which is preliminary data.</text>
</comment>